<feature type="transmembrane region" description="Helical" evidence="5">
    <location>
        <begin position="12"/>
        <end position="35"/>
    </location>
</feature>
<dbReference type="Gene3D" id="1.20.140.150">
    <property type="match status" value="1"/>
</dbReference>
<proteinExistence type="predicted"/>
<dbReference type="InterPro" id="IPR004031">
    <property type="entry name" value="PMP22/EMP/MP20/Claudin"/>
</dbReference>
<evidence type="ECO:0000256" key="5">
    <source>
        <dbReference type="SAM" id="Phobius"/>
    </source>
</evidence>
<dbReference type="RefSeq" id="XP_017780805.1">
    <property type="nucleotide sequence ID" value="XM_017925316.1"/>
</dbReference>
<evidence type="ECO:0000256" key="1">
    <source>
        <dbReference type="ARBA" id="ARBA00004141"/>
    </source>
</evidence>
<accession>A0ABM1N1V5</accession>
<evidence type="ECO:0000256" key="3">
    <source>
        <dbReference type="ARBA" id="ARBA00022989"/>
    </source>
</evidence>
<evidence type="ECO:0000313" key="6">
    <source>
        <dbReference type="Proteomes" id="UP000695000"/>
    </source>
</evidence>
<comment type="subcellular location">
    <subcellularLocation>
        <location evidence="1">Membrane</location>
        <topology evidence="1">Multi-pass membrane protein</topology>
    </subcellularLocation>
</comment>
<protein>
    <submittedName>
        <fullName evidence="7">Uncharacterized protein LOC108565727</fullName>
    </submittedName>
</protein>
<evidence type="ECO:0000256" key="2">
    <source>
        <dbReference type="ARBA" id="ARBA00022692"/>
    </source>
</evidence>
<dbReference type="GeneID" id="108565727"/>
<evidence type="ECO:0000256" key="4">
    <source>
        <dbReference type="ARBA" id="ARBA00023136"/>
    </source>
</evidence>
<dbReference type="Pfam" id="PF13903">
    <property type="entry name" value="Claudin_2"/>
    <property type="match status" value="1"/>
</dbReference>
<reference evidence="7" key="1">
    <citation type="submission" date="2025-08" db="UniProtKB">
        <authorList>
            <consortium name="RefSeq"/>
        </authorList>
    </citation>
    <scope>IDENTIFICATION</scope>
    <source>
        <tissue evidence="7">Whole Larva</tissue>
    </source>
</reference>
<keyword evidence="6" id="KW-1185">Reference proteome</keyword>
<feature type="transmembrane region" description="Helical" evidence="5">
    <location>
        <begin position="127"/>
        <end position="154"/>
    </location>
</feature>
<evidence type="ECO:0000313" key="7">
    <source>
        <dbReference type="RefSeq" id="XP_017780805.1"/>
    </source>
</evidence>
<dbReference type="Proteomes" id="UP000695000">
    <property type="component" value="Unplaced"/>
</dbReference>
<keyword evidence="4 5" id="KW-0472">Membrane</keyword>
<feature type="transmembrane region" description="Helical" evidence="5">
    <location>
        <begin position="174"/>
        <end position="193"/>
    </location>
</feature>
<dbReference type="PANTHER" id="PTHR21284:SF11">
    <property type="entry name" value="KUNE-KUNE"/>
    <property type="match status" value="1"/>
</dbReference>
<gene>
    <name evidence="7" type="primary">LOC108565727</name>
</gene>
<organism evidence="6 7">
    <name type="scientific">Nicrophorus vespilloides</name>
    <name type="common">Boreal carrion beetle</name>
    <dbReference type="NCBI Taxonomy" id="110193"/>
    <lineage>
        <taxon>Eukaryota</taxon>
        <taxon>Metazoa</taxon>
        <taxon>Ecdysozoa</taxon>
        <taxon>Arthropoda</taxon>
        <taxon>Hexapoda</taxon>
        <taxon>Insecta</taxon>
        <taxon>Pterygota</taxon>
        <taxon>Neoptera</taxon>
        <taxon>Endopterygota</taxon>
        <taxon>Coleoptera</taxon>
        <taxon>Polyphaga</taxon>
        <taxon>Staphyliniformia</taxon>
        <taxon>Silphidae</taxon>
        <taxon>Nicrophorinae</taxon>
        <taxon>Nicrophorus</taxon>
    </lineage>
</organism>
<sequence>MATMAIKTRTGICAIACTTVSFILVLVAFCTSYWLENDGILENPKFIRIGLWEVCLNNFEDINHHYDKKFTGCWWVFEDEYYIIQDFLWPGFFLATQFFFTLCITLLIVAAFLTWLYCFCSRDHDKYILLLMCIGADLIIAGLCGFVAILIFGIYGDRRDWMPNWEHNQLGLSFGLGSTGSLLLLPSGTLFLVEARRANYRRLQASRPSL</sequence>
<name>A0ABM1N1V5_NICVS</name>
<feature type="transmembrane region" description="Helical" evidence="5">
    <location>
        <begin position="98"/>
        <end position="120"/>
    </location>
</feature>
<keyword evidence="2 5" id="KW-0812">Transmembrane</keyword>
<keyword evidence="3 5" id="KW-1133">Transmembrane helix</keyword>
<dbReference type="PANTHER" id="PTHR21284">
    <property type="entry name" value="EG:80H7.2 PROTEIN"/>
    <property type="match status" value="1"/>
</dbReference>